<gene>
    <name evidence="1" type="ORF">MM171A01761_0015</name>
</gene>
<dbReference type="Pfam" id="PF13384">
    <property type="entry name" value="HTH_23"/>
    <property type="match status" value="1"/>
</dbReference>
<protein>
    <submittedName>
        <fullName evidence="1">Putative transposase</fullName>
    </submittedName>
</protein>
<sequence length="78" mass="8847">MIERYQDTGCELAPSCLNCPFPVCREDDGYTVRAFIKRRRDAEILELCQAGLSVGELAERFGLSERSIWRITAGGRLH</sequence>
<organism evidence="1">
    <name type="scientific">viral metagenome</name>
    <dbReference type="NCBI Taxonomy" id="1070528"/>
    <lineage>
        <taxon>unclassified sequences</taxon>
        <taxon>metagenomes</taxon>
        <taxon>organismal metagenomes</taxon>
    </lineage>
</organism>
<dbReference type="EMBL" id="MT143583">
    <property type="protein sequence ID" value="QJA98474.1"/>
    <property type="molecule type" value="Genomic_DNA"/>
</dbReference>
<dbReference type="AlphaFoldDB" id="A0A6M3LXX3"/>
<proteinExistence type="predicted"/>
<dbReference type="Gene3D" id="1.10.10.60">
    <property type="entry name" value="Homeodomain-like"/>
    <property type="match status" value="1"/>
</dbReference>
<reference evidence="1" key="1">
    <citation type="submission" date="2020-03" db="EMBL/GenBank/DDBJ databases">
        <title>The deep terrestrial virosphere.</title>
        <authorList>
            <person name="Holmfeldt K."/>
            <person name="Nilsson E."/>
            <person name="Simone D."/>
            <person name="Lopez-Fernandez M."/>
            <person name="Wu X."/>
            <person name="de Brujin I."/>
            <person name="Lundin D."/>
            <person name="Andersson A."/>
            <person name="Bertilsson S."/>
            <person name="Dopson M."/>
        </authorList>
    </citation>
    <scope>NUCLEOTIDE SEQUENCE</scope>
    <source>
        <strain evidence="1">MM171A01761</strain>
    </source>
</reference>
<evidence type="ECO:0000313" key="1">
    <source>
        <dbReference type="EMBL" id="QJA98474.1"/>
    </source>
</evidence>
<name>A0A6M3LXX3_9ZZZZ</name>
<dbReference type="SUPFAM" id="SSF46689">
    <property type="entry name" value="Homeodomain-like"/>
    <property type="match status" value="1"/>
</dbReference>
<accession>A0A6M3LXX3</accession>
<dbReference type="InterPro" id="IPR009057">
    <property type="entry name" value="Homeodomain-like_sf"/>
</dbReference>